<evidence type="ECO:0000256" key="1">
    <source>
        <dbReference type="SAM" id="SignalP"/>
    </source>
</evidence>
<feature type="chain" id="PRO_5007856173" evidence="1">
    <location>
        <begin position="18"/>
        <end position="361"/>
    </location>
</feature>
<evidence type="ECO:0000259" key="2">
    <source>
        <dbReference type="Pfam" id="PF12697"/>
    </source>
</evidence>
<dbReference type="InParanoid" id="A0A165CU74"/>
<evidence type="ECO:0000313" key="4">
    <source>
        <dbReference type="Proteomes" id="UP000077266"/>
    </source>
</evidence>
<dbReference type="Gene3D" id="3.40.50.1820">
    <property type="entry name" value="alpha/beta hydrolase"/>
    <property type="match status" value="1"/>
</dbReference>
<evidence type="ECO:0000313" key="3">
    <source>
        <dbReference type="EMBL" id="KZV83127.1"/>
    </source>
</evidence>
<dbReference type="EMBL" id="KV426287">
    <property type="protein sequence ID" value="KZV83127.1"/>
    <property type="molecule type" value="Genomic_DNA"/>
</dbReference>
<gene>
    <name evidence="3" type="ORF">EXIGLDRAFT_626111</name>
</gene>
<feature type="domain" description="AB hydrolase-1" evidence="2">
    <location>
        <begin position="81"/>
        <end position="350"/>
    </location>
</feature>
<organism evidence="3 4">
    <name type="scientific">Exidia glandulosa HHB12029</name>
    <dbReference type="NCBI Taxonomy" id="1314781"/>
    <lineage>
        <taxon>Eukaryota</taxon>
        <taxon>Fungi</taxon>
        <taxon>Dikarya</taxon>
        <taxon>Basidiomycota</taxon>
        <taxon>Agaricomycotina</taxon>
        <taxon>Agaricomycetes</taxon>
        <taxon>Auriculariales</taxon>
        <taxon>Exidiaceae</taxon>
        <taxon>Exidia</taxon>
    </lineage>
</organism>
<dbReference type="GO" id="GO:0016787">
    <property type="term" value="F:hydrolase activity"/>
    <property type="evidence" value="ECO:0007669"/>
    <property type="project" value="UniProtKB-KW"/>
</dbReference>
<protein>
    <submittedName>
        <fullName evidence="3">Alpha/beta-hydrolase</fullName>
    </submittedName>
</protein>
<keyword evidence="3" id="KW-0378">Hydrolase</keyword>
<proteinExistence type="predicted"/>
<dbReference type="InterPro" id="IPR000073">
    <property type="entry name" value="AB_hydrolase_1"/>
</dbReference>
<feature type="signal peptide" evidence="1">
    <location>
        <begin position="1"/>
        <end position="17"/>
    </location>
</feature>
<accession>A0A165CU74</accession>
<dbReference type="Pfam" id="PF12697">
    <property type="entry name" value="Abhydrolase_6"/>
    <property type="match status" value="1"/>
</dbReference>
<keyword evidence="1" id="KW-0732">Signal</keyword>
<reference evidence="3 4" key="1">
    <citation type="journal article" date="2016" name="Mol. Biol. Evol.">
        <title>Comparative Genomics of Early-Diverging Mushroom-Forming Fungi Provides Insights into the Origins of Lignocellulose Decay Capabilities.</title>
        <authorList>
            <person name="Nagy L.G."/>
            <person name="Riley R."/>
            <person name="Tritt A."/>
            <person name="Adam C."/>
            <person name="Daum C."/>
            <person name="Floudas D."/>
            <person name="Sun H."/>
            <person name="Yadav J.S."/>
            <person name="Pangilinan J."/>
            <person name="Larsson K.H."/>
            <person name="Matsuura K."/>
            <person name="Barry K."/>
            <person name="Labutti K."/>
            <person name="Kuo R."/>
            <person name="Ohm R.A."/>
            <person name="Bhattacharya S.S."/>
            <person name="Shirouzu T."/>
            <person name="Yoshinaga Y."/>
            <person name="Martin F.M."/>
            <person name="Grigoriev I.V."/>
            <person name="Hibbett D.S."/>
        </authorList>
    </citation>
    <scope>NUCLEOTIDE SEQUENCE [LARGE SCALE GENOMIC DNA]</scope>
    <source>
        <strain evidence="3 4">HHB12029</strain>
    </source>
</reference>
<keyword evidence="4" id="KW-1185">Reference proteome</keyword>
<dbReference type="InterPro" id="IPR029058">
    <property type="entry name" value="AB_hydrolase_fold"/>
</dbReference>
<sequence length="361" mass="37746">MQPRLFSLAALAILGHASPTLRAPKCTDSIASLTISATNFDLSSGTPPLNATIPVSGTFDVHLRFCEPTVSVPSRAGTLQILVHGATYGADYMDAGFEPGIYSYVRYAAAHGYATLNMDRIGYGASDHPDPIGTMQTPFDVAALADIVRLARAGRISGARRSFHTIVAVGHSLGSFVLNGLVAAEPQLVNVVVLTGYSHTFADIDIPALAGFGPANLIGPARLGGLASSYLTTANASARAAAFYGPEGSFDPAALAFDESEKITVALGEFLTAATSIVASKFTGYVLTVNGEDDLLYCIEPACANLKGEAQYYPSAKSVDYGELASLTVAVIKNAGHSVNFHLAAPDLYANIHAWLSKHGY</sequence>
<dbReference type="SUPFAM" id="SSF53474">
    <property type="entry name" value="alpha/beta-Hydrolases"/>
    <property type="match status" value="1"/>
</dbReference>
<dbReference type="AlphaFoldDB" id="A0A165CU74"/>
<dbReference type="OrthoDB" id="1743579at2759"/>
<dbReference type="Proteomes" id="UP000077266">
    <property type="component" value="Unassembled WGS sequence"/>
</dbReference>
<name>A0A165CU74_EXIGL</name>